<dbReference type="EMBL" id="JAHXPT010000006">
    <property type="protein sequence ID" value="MBW6410225.1"/>
    <property type="molecule type" value="Genomic_DNA"/>
</dbReference>
<dbReference type="SMART" id="SM00283">
    <property type="entry name" value="MA"/>
    <property type="match status" value="1"/>
</dbReference>
<dbReference type="Gene3D" id="1.10.287.950">
    <property type="entry name" value="Methyl-accepting chemotaxis protein"/>
    <property type="match status" value="1"/>
</dbReference>
<sequence>MNHVEMINKKNKILLAIFMGSVLLRAIVNFFLNVPIISSISLIIAAIILSIIEAFLIKMKYIVPSMYFMVFSITTVAVILMQTSPTLGNLMIFFSSIFLILLYQEIMPMVIQCIASTGFMVYFFMKNKQTIFEQVGYDQLVFLISYMLSGLFIFILLCIMTKKTYIKLEDNIKMSNEAKAKAEMLVSEINETITVLNEANITIKDGISMTEEVSGQITCVSSDIANKATQEVEVMNNVKSLMSIGVENVQEVTGAIETMKDASMSTENVVMDGSNKVIVLSEEMSKVNENIINVVNLINDLSNENSKIIEIINTINDITAQTNLLALNASIEAARAGEHGKGFAVVAEEVRKLAEDSKSSTDQVAQILSGISNKTTDVSNEILKEQKSIQLCNDHTNSVKDLFENININTSKVLNQSNSVSEKSKALNDSILTTLNEVNGISENVESTASAIEEISASINELNTNIEGIAKTYNNIDTICNKLGAI</sequence>
<comment type="caution">
    <text evidence="5">The sequence shown here is derived from an EMBL/GenBank/DDBJ whole genome shotgun (WGS) entry which is preliminary data.</text>
</comment>
<organism evidence="5 6">
    <name type="scientific">Clostridium weizhouense</name>
    <dbReference type="NCBI Taxonomy" id="2859781"/>
    <lineage>
        <taxon>Bacteria</taxon>
        <taxon>Bacillati</taxon>
        <taxon>Bacillota</taxon>
        <taxon>Clostridia</taxon>
        <taxon>Eubacteriales</taxon>
        <taxon>Clostridiaceae</taxon>
        <taxon>Clostridium</taxon>
    </lineage>
</organism>
<evidence type="ECO:0000259" key="4">
    <source>
        <dbReference type="PROSITE" id="PS50111"/>
    </source>
</evidence>
<keyword evidence="3" id="KW-0812">Transmembrane</keyword>
<evidence type="ECO:0000313" key="5">
    <source>
        <dbReference type="EMBL" id="MBW6410225.1"/>
    </source>
</evidence>
<keyword evidence="3" id="KW-0472">Membrane</keyword>
<protein>
    <submittedName>
        <fullName evidence="5">Chemotaxis protein</fullName>
    </submittedName>
</protein>
<dbReference type="SUPFAM" id="SSF58104">
    <property type="entry name" value="Methyl-accepting chemotaxis protein (MCP) signaling domain"/>
    <property type="match status" value="1"/>
</dbReference>
<reference evidence="5 6" key="1">
    <citation type="submission" date="2021-07" db="EMBL/GenBank/DDBJ databases">
        <title>Clostridium weizhouense sp. nov., an anaerobic bacterium isolated from activated sludge of Petroleum wastewater.</title>
        <authorList>
            <person name="Li Q."/>
        </authorList>
    </citation>
    <scope>NUCLEOTIDE SEQUENCE [LARGE SCALE GENOMIC DNA]</scope>
    <source>
        <strain evidence="5 6">YB-6</strain>
    </source>
</reference>
<evidence type="ECO:0000313" key="6">
    <source>
        <dbReference type="Proteomes" id="UP001519921"/>
    </source>
</evidence>
<feature type="transmembrane region" description="Helical" evidence="3">
    <location>
        <begin position="36"/>
        <end position="56"/>
    </location>
</feature>
<dbReference type="PANTHER" id="PTHR32089">
    <property type="entry name" value="METHYL-ACCEPTING CHEMOTAXIS PROTEIN MCPB"/>
    <property type="match status" value="1"/>
</dbReference>
<keyword evidence="1 2" id="KW-0807">Transducer</keyword>
<feature type="transmembrane region" description="Helical" evidence="3">
    <location>
        <begin position="140"/>
        <end position="159"/>
    </location>
</feature>
<dbReference type="Pfam" id="PF00015">
    <property type="entry name" value="MCPsignal"/>
    <property type="match status" value="1"/>
</dbReference>
<evidence type="ECO:0000256" key="3">
    <source>
        <dbReference type="SAM" id="Phobius"/>
    </source>
</evidence>
<proteinExistence type="predicted"/>
<dbReference type="Proteomes" id="UP001519921">
    <property type="component" value="Unassembled WGS sequence"/>
</dbReference>
<dbReference type="PROSITE" id="PS50111">
    <property type="entry name" value="CHEMOTAXIS_TRANSDUC_2"/>
    <property type="match status" value="1"/>
</dbReference>
<keyword evidence="3" id="KW-1133">Transmembrane helix</keyword>
<evidence type="ECO:0000256" key="1">
    <source>
        <dbReference type="ARBA" id="ARBA00023224"/>
    </source>
</evidence>
<dbReference type="InterPro" id="IPR004089">
    <property type="entry name" value="MCPsignal_dom"/>
</dbReference>
<feature type="transmembrane region" description="Helical" evidence="3">
    <location>
        <begin position="12"/>
        <end position="30"/>
    </location>
</feature>
<name>A0ABS7ANH8_9CLOT</name>
<feature type="domain" description="Methyl-accepting transducer" evidence="4">
    <location>
        <begin position="206"/>
        <end position="463"/>
    </location>
</feature>
<feature type="transmembrane region" description="Helical" evidence="3">
    <location>
        <begin position="61"/>
        <end position="80"/>
    </location>
</feature>
<gene>
    <name evidence="5" type="ORF">KYD98_08970</name>
</gene>
<evidence type="ECO:0000256" key="2">
    <source>
        <dbReference type="PROSITE-ProRule" id="PRU00284"/>
    </source>
</evidence>
<dbReference type="RefSeq" id="WP_219779367.1">
    <property type="nucleotide sequence ID" value="NZ_JAHXPT010000006.1"/>
</dbReference>
<dbReference type="PANTHER" id="PTHR32089:SF112">
    <property type="entry name" value="LYSOZYME-LIKE PROTEIN-RELATED"/>
    <property type="match status" value="1"/>
</dbReference>
<keyword evidence="6" id="KW-1185">Reference proteome</keyword>
<accession>A0ABS7ANH8</accession>